<evidence type="ECO:0000313" key="3">
    <source>
        <dbReference type="EMBL" id="HIW71291.1"/>
    </source>
</evidence>
<dbReference type="PIRSF" id="PIRSF026631">
    <property type="entry name" value="UCP026631"/>
    <property type="match status" value="1"/>
</dbReference>
<reference evidence="3" key="2">
    <citation type="submission" date="2021-04" db="EMBL/GenBank/DDBJ databases">
        <authorList>
            <person name="Gilroy R."/>
        </authorList>
    </citation>
    <scope>NUCLEOTIDE SEQUENCE</scope>
    <source>
        <strain evidence="3">CHK173-259</strain>
    </source>
</reference>
<evidence type="ECO:0000313" key="4">
    <source>
        <dbReference type="Proteomes" id="UP000886822"/>
    </source>
</evidence>
<sequence>MTQPKHTHPLGYVDHTAKQLKDYWFLIILVVWQWASLSPLLRTGAVLVVLVWLLIWPLLQWFSVTYLITPTAIVVHSGIFVRHHRHIPYARLQTVQRKQWFYLRPFHLETLQIETASHQDGEPEVKLRAVPTTVADTIEDYRQAAQLGPQPAPTTAAAEPVPATPSETVAVPDGPVEHSYVIDHHALSLFALTSTGVIPLLVALLWLYGKLPHKLTDSLIDDAAHFALPLIVGGVVLVLLVAWIIAYLWVLIRYYRFTLTSTSDHLQIAKGFFQRNTISAPLDRVQAVRCKQNILRQWLHIQTIQVLLASKAATGDNDHDLVILPAIDQQALYPTLHPFIDWVPASAPTLTDLKVTPWGRWLLCRNAVLFVALPVLLLCLFLRPWGLLSLLLLPIAILQGLFAGHNTGGTRLNDQLLVLQTGHFWTRETFFVPRDQIQSMKLTWSVWLPKHNLAHLAVNVRHGNHNQEIELRYIPADQAQALYAWYLASAR</sequence>
<organism evidence="3 4">
    <name type="scientific">Candidatus Levilactobacillus faecigallinarum</name>
    <dbReference type="NCBI Taxonomy" id="2838638"/>
    <lineage>
        <taxon>Bacteria</taxon>
        <taxon>Bacillati</taxon>
        <taxon>Bacillota</taxon>
        <taxon>Bacilli</taxon>
        <taxon>Lactobacillales</taxon>
        <taxon>Lactobacillaceae</taxon>
        <taxon>Levilactobacillus</taxon>
    </lineage>
</organism>
<dbReference type="InterPro" id="IPR005182">
    <property type="entry name" value="YdbS-like_PH"/>
</dbReference>
<reference evidence="3" key="1">
    <citation type="journal article" date="2021" name="PeerJ">
        <title>Extensive microbial diversity within the chicken gut microbiome revealed by metagenomics and culture.</title>
        <authorList>
            <person name="Gilroy R."/>
            <person name="Ravi A."/>
            <person name="Getino M."/>
            <person name="Pursley I."/>
            <person name="Horton D.L."/>
            <person name="Alikhan N.F."/>
            <person name="Baker D."/>
            <person name="Gharbi K."/>
            <person name="Hall N."/>
            <person name="Watson M."/>
            <person name="Adriaenssens E.M."/>
            <person name="Foster-Nyarko E."/>
            <person name="Jarju S."/>
            <person name="Secka A."/>
            <person name="Antonio M."/>
            <person name="Oren A."/>
            <person name="Chaudhuri R.R."/>
            <person name="La Ragione R."/>
            <person name="Hildebrand F."/>
            <person name="Pallen M.J."/>
        </authorList>
    </citation>
    <scope>NUCLEOTIDE SEQUENCE</scope>
    <source>
        <strain evidence="3">CHK173-259</strain>
    </source>
</reference>
<feature type="domain" description="YdbS-like PH" evidence="2">
    <location>
        <begin position="61"/>
        <end position="140"/>
    </location>
</feature>
<comment type="caution">
    <text evidence="3">The sequence shown here is derived from an EMBL/GenBank/DDBJ whole genome shotgun (WGS) entry which is preliminary data.</text>
</comment>
<keyword evidence="1" id="KW-0472">Membrane</keyword>
<protein>
    <submittedName>
        <fullName evidence="3">PH domain-containing protein</fullName>
    </submittedName>
</protein>
<proteinExistence type="predicted"/>
<feature type="transmembrane region" description="Helical" evidence="1">
    <location>
        <begin position="61"/>
        <end position="81"/>
    </location>
</feature>
<feature type="transmembrane region" description="Helical" evidence="1">
    <location>
        <begin position="362"/>
        <end position="381"/>
    </location>
</feature>
<dbReference type="EMBL" id="DXGJ01000016">
    <property type="protein sequence ID" value="HIW71291.1"/>
    <property type="molecule type" value="Genomic_DNA"/>
</dbReference>
<dbReference type="PANTHER" id="PTHR34473:SF2">
    <property type="entry name" value="UPF0699 TRANSMEMBRANE PROTEIN YDBT"/>
    <property type="match status" value="1"/>
</dbReference>
<keyword evidence="1" id="KW-1133">Transmembrane helix</keyword>
<gene>
    <name evidence="3" type="ORF">H9875_01560</name>
</gene>
<keyword evidence="1" id="KW-0812">Transmembrane</keyword>
<dbReference type="Pfam" id="PF03703">
    <property type="entry name" value="bPH_2"/>
    <property type="match status" value="3"/>
</dbReference>
<dbReference type="InterPro" id="IPR014529">
    <property type="entry name" value="UCP026631"/>
</dbReference>
<feature type="domain" description="YdbS-like PH" evidence="2">
    <location>
        <begin position="254"/>
        <end position="323"/>
    </location>
</feature>
<feature type="transmembrane region" description="Helical" evidence="1">
    <location>
        <begin position="187"/>
        <end position="208"/>
    </location>
</feature>
<evidence type="ECO:0000259" key="2">
    <source>
        <dbReference type="Pfam" id="PF03703"/>
    </source>
</evidence>
<accession>A0A9D1U446</accession>
<feature type="transmembrane region" description="Helical" evidence="1">
    <location>
        <begin position="23"/>
        <end position="55"/>
    </location>
</feature>
<dbReference type="AlphaFoldDB" id="A0A9D1U446"/>
<feature type="transmembrane region" description="Helical" evidence="1">
    <location>
        <begin position="228"/>
        <end position="252"/>
    </location>
</feature>
<dbReference type="Proteomes" id="UP000886822">
    <property type="component" value="Unassembled WGS sequence"/>
</dbReference>
<dbReference type="PANTHER" id="PTHR34473">
    <property type="entry name" value="UPF0699 TRANSMEMBRANE PROTEIN YDBS"/>
    <property type="match status" value="1"/>
</dbReference>
<name>A0A9D1U446_9LACO</name>
<evidence type="ECO:0000256" key="1">
    <source>
        <dbReference type="SAM" id="Phobius"/>
    </source>
</evidence>
<feature type="domain" description="YdbS-like PH" evidence="2">
    <location>
        <begin position="410"/>
        <end position="486"/>
    </location>
</feature>